<dbReference type="PRINTS" id="PR00301">
    <property type="entry name" value="HEATSHOCK70"/>
</dbReference>
<keyword evidence="4" id="KW-1185">Reference proteome</keyword>
<dbReference type="EMBL" id="CP001804">
    <property type="protein sequence ID" value="ACY18792.1"/>
    <property type="molecule type" value="Genomic_DNA"/>
</dbReference>
<dbReference type="Gene3D" id="3.30.420.40">
    <property type="match status" value="3"/>
</dbReference>
<dbReference type="CDD" id="cd10231">
    <property type="entry name" value="ASKHA_NBD_HSP70_YegD-like"/>
    <property type="match status" value="1"/>
</dbReference>
<accession>D0LNW6</accession>
<dbReference type="Gene3D" id="3.90.640.10">
    <property type="entry name" value="Actin, Chain A, domain 4"/>
    <property type="match status" value="2"/>
</dbReference>
<sequence>MTQFIGIDFGTTNSAVGMAGPAGPPHLAAFPTAEGSSPTWRSVLYFEPGAARDQQGVSAGARAIERYLSSGGEGRLIISIKSHLASRLFTRTRIFNRTWKLEDLIAAFLTQLRAGVRETGGGELGQRVVIGRPVRYWGADDEADEQRALERMRAALSLAGFDEVEFEYEPVAAAARYAAGLDHDELVLIADFGGGTSDFSLVRVGPNTAMGDASAILATGGVGIGGDSFDGRIVDAAVAPLLGKGGDYEVEFGARAPVPAWLYGNLRRWHHLSFLKTSENLNLLERIAQGASDPEAIERLVHVVEYDLGLPLHRSVEAAKIGLSSDEQAALSMHQPPVVIDAEVERVDFEEWIAGELRRIESVIDDVLERAGVNASEVDRVFATGGSSFVPAVKRLLQTRFGAERVVGGEEFTSVAWGLAVRAREVFG</sequence>
<organism evidence="3 4">
    <name type="scientific">Haliangium ochraceum (strain DSM 14365 / JCM 11303 / SMP-2)</name>
    <dbReference type="NCBI Taxonomy" id="502025"/>
    <lineage>
        <taxon>Bacteria</taxon>
        <taxon>Pseudomonadati</taxon>
        <taxon>Myxococcota</taxon>
        <taxon>Polyangia</taxon>
        <taxon>Haliangiales</taxon>
        <taxon>Kofleriaceae</taxon>
        <taxon>Haliangium</taxon>
    </lineage>
</organism>
<dbReference type="RefSeq" id="WP_012831384.1">
    <property type="nucleotide sequence ID" value="NC_013440.1"/>
</dbReference>
<evidence type="ECO:0000313" key="4">
    <source>
        <dbReference type="Proteomes" id="UP000001880"/>
    </source>
</evidence>
<dbReference type="GO" id="GO:0005524">
    <property type="term" value="F:ATP binding"/>
    <property type="evidence" value="ECO:0007669"/>
    <property type="project" value="UniProtKB-KW"/>
</dbReference>
<dbReference type="HOGENOM" id="CLU_033976_2_0_7"/>
<name>D0LNW6_HALO1</name>
<dbReference type="PANTHER" id="PTHR19375">
    <property type="entry name" value="HEAT SHOCK PROTEIN 70KDA"/>
    <property type="match status" value="1"/>
</dbReference>
<reference evidence="3 4" key="1">
    <citation type="journal article" date="2010" name="Stand. Genomic Sci.">
        <title>Complete genome sequence of Haliangium ochraceum type strain (SMP-2).</title>
        <authorList>
            <consortium name="US DOE Joint Genome Institute (JGI-PGF)"/>
            <person name="Ivanova N."/>
            <person name="Daum C."/>
            <person name="Lang E."/>
            <person name="Abt B."/>
            <person name="Kopitz M."/>
            <person name="Saunders E."/>
            <person name="Lapidus A."/>
            <person name="Lucas S."/>
            <person name="Glavina Del Rio T."/>
            <person name="Nolan M."/>
            <person name="Tice H."/>
            <person name="Copeland A."/>
            <person name="Cheng J.F."/>
            <person name="Chen F."/>
            <person name="Bruce D."/>
            <person name="Goodwin L."/>
            <person name="Pitluck S."/>
            <person name="Mavromatis K."/>
            <person name="Pati A."/>
            <person name="Mikhailova N."/>
            <person name="Chen A."/>
            <person name="Palaniappan K."/>
            <person name="Land M."/>
            <person name="Hauser L."/>
            <person name="Chang Y.J."/>
            <person name="Jeffries C.D."/>
            <person name="Detter J.C."/>
            <person name="Brettin T."/>
            <person name="Rohde M."/>
            <person name="Goker M."/>
            <person name="Bristow J."/>
            <person name="Markowitz V."/>
            <person name="Eisen J.A."/>
            <person name="Hugenholtz P."/>
            <person name="Kyrpides N.C."/>
            <person name="Klenk H.P."/>
        </authorList>
    </citation>
    <scope>NUCLEOTIDE SEQUENCE [LARGE SCALE GENOMIC DNA]</scope>
    <source>
        <strain evidence="4">DSM 14365 / CIP 107738 / JCM 11303 / AJ 13395 / SMP-2</strain>
    </source>
</reference>
<dbReference type="AlphaFoldDB" id="D0LNW6"/>
<dbReference type="InterPro" id="IPR013126">
    <property type="entry name" value="Hsp_70_fam"/>
</dbReference>
<dbReference type="STRING" id="502025.Hoch_6322"/>
<dbReference type="KEGG" id="hoh:Hoch_6322"/>
<keyword evidence="1" id="KW-0547">Nucleotide-binding</keyword>
<evidence type="ECO:0000313" key="3">
    <source>
        <dbReference type="EMBL" id="ACY18792.1"/>
    </source>
</evidence>
<dbReference type="eggNOG" id="COG0443">
    <property type="taxonomic scope" value="Bacteria"/>
</dbReference>
<dbReference type="Pfam" id="PF00012">
    <property type="entry name" value="HSP70"/>
    <property type="match status" value="2"/>
</dbReference>
<dbReference type="GO" id="GO:0140662">
    <property type="term" value="F:ATP-dependent protein folding chaperone"/>
    <property type="evidence" value="ECO:0007669"/>
    <property type="project" value="InterPro"/>
</dbReference>
<dbReference type="SUPFAM" id="SSF53067">
    <property type="entry name" value="Actin-like ATPase domain"/>
    <property type="match status" value="2"/>
</dbReference>
<proteinExistence type="predicted"/>
<dbReference type="Proteomes" id="UP000001880">
    <property type="component" value="Chromosome"/>
</dbReference>
<keyword evidence="2" id="KW-0067">ATP-binding</keyword>
<gene>
    <name evidence="3" type="ordered locus">Hoch_6322</name>
</gene>
<evidence type="ECO:0000256" key="2">
    <source>
        <dbReference type="ARBA" id="ARBA00022840"/>
    </source>
</evidence>
<dbReference type="InterPro" id="IPR043129">
    <property type="entry name" value="ATPase_NBD"/>
</dbReference>
<dbReference type="InterPro" id="IPR042054">
    <property type="entry name" value="YegD-like"/>
</dbReference>
<evidence type="ECO:0000256" key="1">
    <source>
        <dbReference type="ARBA" id="ARBA00022741"/>
    </source>
</evidence>
<evidence type="ECO:0008006" key="5">
    <source>
        <dbReference type="Google" id="ProtNLM"/>
    </source>
</evidence>
<protein>
    <recommendedName>
        <fullName evidence="5">Hsp70 family protein</fullName>
    </recommendedName>
</protein>